<dbReference type="EMBL" id="SJPR01000001">
    <property type="protein sequence ID" value="TWT99886.1"/>
    <property type="molecule type" value="Genomic_DNA"/>
</dbReference>
<gene>
    <name evidence="1" type="primary">sixA</name>
    <name evidence="1" type="ORF">Pla108_08290</name>
</gene>
<dbReference type="RefSeq" id="WP_146443265.1">
    <property type="nucleotide sequence ID" value="NZ_SJPR01000001.1"/>
</dbReference>
<evidence type="ECO:0000313" key="2">
    <source>
        <dbReference type="Proteomes" id="UP000317421"/>
    </source>
</evidence>
<keyword evidence="2" id="KW-1185">Reference proteome</keyword>
<dbReference type="InterPro" id="IPR029033">
    <property type="entry name" value="His_PPase_superfam"/>
</dbReference>
<proteinExistence type="predicted"/>
<dbReference type="Gene3D" id="3.40.50.1240">
    <property type="entry name" value="Phosphoglycerate mutase-like"/>
    <property type="match status" value="1"/>
</dbReference>
<dbReference type="Proteomes" id="UP000317421">
    <property type="component" value="Unassembled WGS sequence"/>
</dbReference>
<dbReference type="AlphaFoldDB" id="A0A5C6AKC7"/>
<dbReference type="EC" id="3.1.3.-" evidence="1"/>
<reference evidence="1 2" key="1">
    <citation type="submission" date="2019-02" db="EMBL/GenBank/DDBJ databases">
        <title>Deep-cultivation of Planctomycetes and their phenomic and genomic characterization uncovers novel biology.</title>
        <authorList>
            <person name="Wiegand S."/>
            <person name="Jogler M."/>
            <person name="Boedeker C."/>
            <person name="Pinto D."/>
            <person name="Vollmers J."/>
            <person name="Rivas-Marin E."/>
            <person name="Kohn T."/>
            <person name="Peeters S.H."/>
            <person name="Heuer A."/>
            <person name="Rast P."/>
            <person name="Oberbeckmann S."/>
            <person name="Bunk B."/>
            <person name="Jeske O."/>
            <person name="Meyerdierks A."/>
            <person name="Storesund J.E."/>
            <person name="Kallscheuer N."/>
            <person name="Luecker S."/>
            <person name="Lage O.M."/>
            <person name="Pohl T."/>
            <person name="Merkel B.J."/>
            <person name="Hornburger P."/>
            <person name="Mueller R.-W."/>
            <person name="Bruemmer F."/>
            <person name="Labrenz M."/>
            <person name="Spormann A.M."/>
            <person name="Op Den Camp H."/>
            <person name="Overmann J."/>
            <person name="Amann R."/>
            <person name="Jetten M.S.M."/>
            <person name="Mascher T."/>
            <person name="Medema M.H."/>
            <person name="Devos D.P."/>
            <person name="Kaster A.-K."/>
            <person name="Ovreas L."/>
            <person name="Rohde M."/>
            <person name="Galperin M.Y."/>
            <person name="Jogler C."/>
        </authorList>
    </citation>
    <scope>NUCLEOTIDE SEQUENCE [LARGE SCALE GENOMIC DNA]</scope>
    <source>
        <strain evidence="1 2">Pla108</strain>
    </source>
</reference>
<dbReference type="SUPFAM" id="SSF53254">
    <property type="entry name" value="Phosphoglycerate mutase-like"/>
    <property type="match status" value="1"/>
</dbReference>
<dbReference type="InterPro" id="IPR013078">
    <property type="entry name" value="His_Pase_superF_clade-1"/>
</dbReference>
<evidence type="ECO:0000313" key="1">
    <source>
        <dbReference type="EMBL" id="TWT99886.1"/>
    </source>
</evidence>
<dbReference type="CDD" id="cd07067">
    <property type="entry name" value="HP_PGM_like"/>
    <property type="match status" value="1"/>
</dbReference>
<dbReference type="GO" id="GO:0016787">
    <property type="term" value="F:hydrolase activity"/>
    <property type="evidence" value="ECO:0007669"/>
    <property type="project" value="UniProtKB-KW"/>
</dbReference>
<name>A0A5C6AKC7_9BACT</name>
<protein>
    <submittedName>
        <fullName evidence="1">Phosphohistidine phosphatase SixA</fullName>
        <ecNumber evidence="1">3.1.3.-</ecNumber>
    </submittedName>
</protein>
<accession>A0A5C6AKC7</accession>
<dbReference type="Pfam" id="PF00300">
    <property type="entry name" value="His_Phos_1"/>
    <property type="match status" value="1"/>
</dbReference>
<sequence length="161" mass="17481">MIVYLARHAWAGHYGDPAWPDDSQRPLTDEGIERYRRMVERLVEGGFAPERIATSPYVRCVQTAELLAEATGAPIESFAELAPGATSIPLLRWCEIASSERVCLVGHNPDLESISASWLGDDDASIRFAKGAVAAVRFDVPPPEPGDGTLLWHATAKLLGV</sequence>
<comment type="caution">
    <text evidence="1">The sequence shown here is derived from an EMBL/GenBank/DDBJ whole genome shotgun (WGS) entry which is preliminary data.</text>
</comment>
<dbReference type="OrthoDB" id="280692at2"/>
<organism evidence="1 2">
    <name type="scientific">Botrimarina colliarenosi</name>
    <dbReference type="NCBI Taxonomy" id="2528001"/>
    <lineage>
        <taxon>Bacteria</taxon>
        <taxon>Pseudomonadati</taxon>
        <taxon>Planctomycetota</taxon>
        <taxon>Planctomycetia</taxon>
        <taxon>Pirellulales</taxon>
        <taxon>Lacipirellulaceae</taxon>
        <taxon>Botrimarina</taxon>
    </lineage>
</organism>
<keyword evidence="1" id="KW-0378">Hydrolase</keyword>